<protein>
    <recommendedName>
        <fullName evidence="1">diguanylate cyclase</fullName>
        <ecNumber evidence="1">2.7.7.65</ecNumber>
    </recommendedName>
</protein>
<dbReference type="NCBIfam" id="TIGR00254">
    <property type="entry name" value="GGDEF"/>
    <property type="match status" value="1"/>
</dbReference>
<accession>A0ABZ1DYX8</accession>
<evidence type="ECO:0000259" key="3">
    <source>
        <dbReference type="PROSITE" id="PS50887"/>
    </source>
</evidence>
<proteinExistence type="predicted"/>
<comment type="catalytic activity">
    <reaction evidence="2">
        <text>2 GTP = 3',3'-c-di-GMP + 2 diphosphate</text>
        <dbReference type="Rhea" id="RHEA:24898"/>
        <dbReference type="ChEBI" id="CHEBI:33019"/>
        <dbReference type="ChEBI" id="CHEBI:37565"/>
        <dbReference type="ChEBI" id="CHEBI:58805"/>
        <dbReference type="EC" id="2.7.7.65"/>
    </reaction>
</comment>
<dbReference type="InterPro" id="IPR029787">
    <property type="entry name" value="Nucleotide_cyclase"/>
</dbReference>
<dbReference type="InterPro" id="IPR000160">
    <property type="entry name" value="GGDEF_dom"/>
</dbReference>
<dbReference type="InterPro" id="IPR043128">
    <property type="entry name" value="Rev_trsase/Diguanyl_cyclase"/>
</dbReference>
<keyword evidence="5" id="KW-1185">Reference proteome</keyword>
<evidence type="ECO:0000256" key="1">
    <source>
        <dbReference type="ARBA" id="ARBA00012528"/>
    </source>
</evidence>
<dbReference type="Gene3D" id="3.30.70.270">
    <property type="match status" value="1"/>
</dbReference>
<evidence type="ECO:0000313" key="4">
    <source>
        <dbReference type="EMBL" id="WRY33977.1"/>
    </source>
</evidence>
<dbReference type="EC" id="2.7.7.65" evidence="1"/>
<dbReference type="EMBL" id="CP135443">
    <property type="protein sequence ID" value="WRY33977.1"/>
    <property type="molecule type" value="Genomic_DNA"/>
</dbReference>
<dbReference type="RefSeq" id="WP_406721023.1">
    <property type="nucleotide sequence ID" value="NZ_CP135443.1"/>
</dbReference>
<dbReference type="InterPro" id="IPR050469">
    <property type="entry name" value="Diguanylate_Cyclase"/>
</dbReference>
<dbReference type="PANTHER" id="PTHR45138:SF9">
    <property type="entry name" value="DIGUANYLATE CYCLASE DGCM-RELATED"/>
    <property type="match status" value="1"/>
</dbReference>
<evidence type="ECO:0000313" key="5">
    <source>
        <dbReference type="Proteomes" id="UP001623290"/>
    </source>
</evidence>
<keyword evidence="4" id="KW-0548">Nucleotidyltransferase</keyword>
<dbReference type="GO" id="GO:0052621">
    <property type="term" value="F:diguanylate cyclase activity"/>
    <property type="evidence" value="ECO:0007669"/>
    <property type="project" value="UniProtKB-EC"/>
</dbReference>
<dbReference type="PANTHER" id="PTHR45138">
    <property type="entry name" value="REGULATORY COMPONENTS OF SENSORY TRANSDUCTION SYSTEM"/>
    <property type="match status" value="1"/>
</dbReference>
<dbReference type="Proteomes" id="UP001623290">
    <property type="component" value="Chromosome"/>
</dbReference>
<dbReference type="SMART" id="SM00267">
    <property type="entry name" value="GGDEF"/>
    <property type="match status" value="1"/>
</dbReference>
<keyword evidence="4" id="KW-0808">Transferase</keyword>
<dbReference type="PROSITE" id="PS50887">
    <property type="entry name" value="GGDEF"/>
    <property type="match status" value="1"/>
</dbReference>
<dbReference type="Pfam" id="PF00990">
    <property type="entry name" value="GGDEF"/>
    <property type="match status" value="1"/>
</dbReference>
<feature type="domain" description="GGDEF" evidence="3">
    <location>
        <begin position="202"/>
        <end position="336"/>
    </location>
</feature>
<gene>
    <name evidence="4" type="ORF">RPE78_01410</name>
</gene>
<dbReference type="SUPFAM" id="SSF55073">
    <property type="entry name" value="Nucleotide cyclase"/>
    <property type="match status" value="1"/>
</dbReference>
<name>A0ABZ1DYX8_9RHOB</name>
<organism evidence="4 5">
    <name type="scientific">Thioclava litoralis</name>
    <dbReference type="NCBI Taxonomy" id="3076557"/>
    <lineage>
        <taxon>Bacteria</taxon>
        <taxon>Pseudomonadati</taxon>
        <taxon>Pseudomonadota</taxon>
        <taxon>Alphaproteobacteria</taxon>
        <taxon>Rhodobacterales</taxon>
        <taxon>Paracoccaceae</taxon>
        <taxon>Thioclava</taxon>
    </lineage>
</organism>
<reference evidence="4 5" key="1">
    <citation type="submission" date="2023-09" db="EMBL/GenBank/DDBJ databases">
        <title>Thioclava shenzhenensis sp. nov., a multidrug resistant bacteria-antagonizing species isolated from coastal seawater.</title>
        <authorList>
            <person name="Long M."/>
        </authorList>
    </citation>
    <scope>NUCLEOTIDE SEQUENCE [LARGE SCALE GENOMIC DNA]</scope>
    <source>
        <strain evidence="4 5">FTW29</strain>
    </source>
</reference>
<evidence type="ECO:0000256" key="2">
    <source>
        <dbReference type="ARBA" id="ARBA00034247"/>
    </source>
</evidence>
<sequence length="342" mass="37177">MLISQMETAPVPRAPTLSVEALGQLMPMFLWLDGDGTILGMGPTLMKVVGGASALGHSVTDCFQMGRGRTRQATFDISPSRRIHLTPRSWPDVSLRGVVVPIVQRGVMLNLTFGVHLNKAIRAFRLTEADFSTSDLTMELLYLQEAKTAVLGELRALNHRLERARRSAEDAARTDPLTGLSNRRAFDIALEASLEAGRRGGAPFALAQLDLDHFKAVNDTLGHAAGDHVLAVVAKILREETREMDVVSRVGGDEFVMLLRDSVDPERLRMMGARIIARLEEPIPFEGHECRISGSIGVAMSQDYDDPVAEEMMADADAALYTSKREGRARCTLSVPGSGGAS</sequence>
<dbReference type="CDD" id="cd01949">
    <property type="entry name" value="GGDEF"/>
    <property type="match status" value="1"/>
</dbReference>